<dbReference type="AlphaFoldDB" id="A0A1F7U3T7"/>
<dbReference type="SMART" id="SM01234">
    <property type="entry name" value="Haemolytic"/>
    <property type="match status" value="1"/>
</dbReference>
<evidence type="ECO:0000313" key="3">
    <source>
        <dbReference type="Proteomes" id="UP000176303"/>
    </source>
</evidence>
<dbReference type="EMBL" id="MGDZ01000046">
    <property type="protein sequence ID" value="OGL72891.1"/>
    <property type="molecule type" value="Genomic_DNA"/>
</dbReference>
<dbReference type="GO" id="GO:0005886">
    <property type="term" value="C:plasma membrane"/>
    <property type="evidence" value="ECO:0007669"/>
    <property type="project" value="UniProtKB-SubCell"/>
</dbReference>
<keyword evidence="1" id="KW-1003">Cell membrane</keyword>
<evidence type="ECO:0000313" key="2">
    <source>
        <dbReference type="EMBL" id="OGL72891.1"/>
    </source>
</evidence>
<comment type="similarity">
    <text evidence="1">Belongs to the UPF0161 family.</text>
</comment>
<name>A0A1F7U3T7_9BACT</name>
<comment type="subcellular location">
    <subcellularLocation>
        <location evidence="1">Cell membrane</location>
        <topology evidence="1">Peripheral membrane protein</topology>
        <orientation evidence="1">Cytoplasmic side</orientation>
    </subcellularLocation>
</comment>
<dbReference type="Pfam" id="PF01809">
    <property type="entry name" value="YidD"/>
    <property type="match status" value="1"/>
</dbReference>
<dbReference type="NCBIfam" id="TIGR00278">
    <property type="entry name" value="membrane protein insertion efficiency factor YidD"/>
    <property type="match status" value="1"/>
</dbReference>
<sequence>MSLDHGAARFLVPRAGRCKFYPTCSEYGYQAIERHGILRGGILALRRILRCHPFAKGGIDEVP</sequence>
<organism evidence="2 3">
    <name type="scientific">Candidatus Uhrbacteria bacterium RIFCSPHIGHO2_02_FULL_57_19</name>
    <dbReference type="NCBI Taxonomy" id="1802391"/>
    <lineage>
        <taxon>Bacteria</taxon>
        <taxon>Candidatus Uhriibacteriota</taxon>
    </lineage>
</organism>
<gene>
    <name evidence="2" type="ORF">A3D72_02950</name>
</gene>
<proteinExistence type="inferred from homology"/>
<dbReference type="InterPro" id="IPR002696">
    <property type="entry name" value="Membr_insert_effic_factor_YidD"/>
</dbReference>
<dbReference type="PANTHER" id="PTHR33383">
    <property type="entry name" value="MEMBRANE PROTEIN INSERTION EFFICIENCY FACTOR-RELATED"/>
    <property type="match status" value="1"/>
</dbReference>
<comment type="caution">
    <text evidence="2">The sequence shown here is derived from an EMBL/GenBank/DDBJ whole genome shotgun (WGS) entry which is preliminary data.</text>
</comment>
<dbReference type="HAMAP" id="MF_00386">
    <property type="entry name" value="UPF0161_YidD"/>
    <property type="match status" value="1"/>
</dbReference>
<reference evidence="2 3" key="1">
    <citation type="journal article" date="2016" name="Nat. Commun.">
        <title>Thousands of microbial genomes shed light on interconnected biogeochemical processes in an aquifer system.</title>
        <authorList>
            <person name="Anantharaman K."/>
            <person name="Brown C.T."/>
            <person name="Hug L.A."/>
            <person name="Sharon I."/>
            <person name="Castelle C.J."/>
            <person name="Probst A.J."/>
            <person name="Thomas B.C."/>
            <person name="Singh A."/>
            <person name="Wilkins M.J."/>
            <person name="Karaoz U."/>
            <person name="Brodie E.L."/>
            <person name="Williams K.H."/>
            <person name="Hubbard S.S."/>
            <person name="Banfield J.F."/>
        </authorList>
    </citation>
    <scope>NUCLEOTIDE SEQUENCE [LARGE SCALE GENOMIC DNA]</scope>
</reference>
<dbReference type="Proteomes" id="UP000176303">
    <property type="component" value="Unassembled WGS sequence"/>
</dbReference>
<accession>A0A1F7U3T7</accession>
<comment type="function">
    <text evidence="1">Could be involved in insertion of integral membrane proteins into the membrane.</text>
</comment>
<evidence type="ECO:0000256" key="1">
    <source>
        <dbReference type="HAMAP-Rule" id="MF_00386"/>
    </source>
</evidence>
<dbReference type="PANTHER" id="PTHR33383:SF1">
    <property type="entry name" value="MEMBRANE PROTEIN INSERTION EFFICIENCY FACTOR-RELATED"/>
    <property type="match status" value="1"/>
</dbReference>
<keyword evidence="1" id="KW-0472">Membrane</keyword>
<protein>
    <recommendedName>
        <fullName evidence="1">Putative membrane protein insertion efficiency factor</fullName>
    </recommendedName>
</protein>
<dbReference type="STRING" id="1802391.A3D72_02950"/>